<evidence type="ECO:0000313" key="8">
    <source>
        <dbReference type="EMBL" id="MBZ9777887.1"/>
    </source>
</evidence>
<dbReference type="InterPro" id="IPR036396">
    <property type="entry name" value="Cyt_P450_sf"/>
</dbReference>
<reference evidence="9" key="1">
    <citation type="submission" date="2023-07" db="EMBL/GenBank/DDBJ databases">
        <title>Novel species isolated from saline lakes on Tibetan Plateau.</title>
        <authorList>
            <person name="Lu H."/>
        </authorList>
    </citation>
    <scope>NUCLEOTIDE SEQUENCE [LARGE SCALE GENOMIC DNA]</scope>
    <source>
        <strain evidence="9">CAK8W</strain>
    </source>
</reference>
<dbReference type="PANTHER" id="PTHR24291:SF50">
    <property type="entry name" value="BIFUNCTIONAL ALBAFLAVENONE MONOOXYGENASE_TERPENE SYNTHASE"/>
    <property type="match status" value="1"/>
</dbReference>
<dbReference type="SUPFAM" id="SSF48264">
    <property type="entry name" value="Cytochrome P450"/>
    <property type="match status" value="1"/>
</dbReference>
<evidence type="ECO:0000313" key="9">
    <source>
        <dbReference type="Proteomes" id="UP001199314"/>
    </source>
</evidence>
<dbReference type="EMBL" id="JAIQZE010000002">
    <property type="protein sequence ID" value="MBZ9777887.1"/>
    <property type="molecule type" value="Genomic_DNA"/>
</dbReference>
<organism evidence="8 9">
    <name type="scientific">Psychroflexus longus</name>
    <dbReference type="NCBI Taxonomy" id="2873596"/>
    <lineage>
        <taxon>Bacteria</taxon>
        <taxon>Pseudomonadati</taxon>
        <taxon>Bacteroidota</taxon>
        <taxon>Flavobacteriia</taxon>
        <taxon>Flavobacteriales</taxon>
        <taxon>Flavobacteriaceae</taxon>
        <taxon>Psychroflexus</taxon>
    </lineage>
</organism>
<accession>A0ABS7XIR4</accession>
<keyword evidence="4 7" id="KW-0560">Oxidoreductase</keyword>
<keyword evidence="2 7" id="KW-0349">Heme</keyword>
<name>A0ABS7XIR4_9FLAO</name>
<comment type="caution">
    <text evidence="8">The sequence shown here is derived from an EMBL/GenBank/DDBJ whole genome shotgun (WGS) entry which is preliminary data.</text>
</comment>
<dbReference type="Proteomes" id="UP001199314">
    <property type="component" value="Unassembled WGS sequence"/>
</dbReference>
<keyword evidence="6 7" id="KW-0503">Monooxygenase</keyword>
<evidence type="ECO:0000256" key="3">
    <source>
        <dbReference type="ARBA" id="ARBA00022723"/>
    </source>
</evidence>
<keyword evidence="3 7" id="KW-0479">Metal-binding</keyword>
<evidence type="ECO:0000256" key="6">
    <source>
        <dbReference type="ARBA" id="ARBA00023033"/>
    </source>
</evidence>
<evidence type="ECO:0000256" key="7">
    <source>
        <dbReference type="RuleBase" id="RU000461"/>
    </source>
</evidence>
<dbReference type="Gene3D" id="1.10.630.10">
    <property type="entry name" value="Cytochrome P450"/>
    <property type="match status" value="1"/>
</dbReference>
<evidence type="ECO:0000256" key="5">
    <source>
        <dbReference type="ARBA" id="ARBA00023004"/>
    </source>
</evidence>
<evidence type="ECO:0000256" key="2">
    <source>
        <dbReference type="ARBA" id="ARBA00022617"/>
    </source>
</evidence>
<dbReference type="PANTHER" id="PTHR24291">
    <property type="entry name" value="CYTOCHROME P450 FAMILY 4"/>
    <property type="match status" value="1"/>
</dbReference>
<dbReference type="PRINTS" id="PR00385">
    <property type="entry name" value="P450"/>
</dbReference>
<dbReference type="RefSeq" id="WP_224460245.1">
    <property type="nucleotide sequence ID" value="NZ_JAIQZE010000002.1"/>
</dbReference>
<dbReference type="InterPro" id="IPR001128">
    <property type="entry name" value="Cyt_P450"/>
</dbReference>
<dbReference type="InterPro" id="IPR050196">
    <property type="entry name" value="Cytochrome_P450_Monoox"/>
</dbReference>
<dbReference type="PRINTS" id="PR00463">
    <property type="entry name" value="EP450I"/>
</dbReference>
<keyword evidence="5 7" id="KW-0408">Iron</keyword>
<protein>
    <submittedName>
        <fullName evidence="8">Cytochrome P450</fullName>
    </submittedName>
</protein>
<dbReference type="InterPro" id="IPR017972">
    <property type="entry name" value="Cyt_P450_CS"/>
</dbReference>
<gene>
    <name evidence="8" type="ORF">LB452_03030</name>
</gene>
<evidence type="ECO:0000256" key="4">
    <source>
        <dbReference type="ARBA" id="ARBA00023002"/>
    </source>
</evidence>
<dbReference type="Pfam" id="PF00067">
    <property type="entry name" value="p450"/>
    <property type="match status" value="1"/>
</dbReference>
<proteinExistence type="inferred from homology"/>
<evidence type="ECO:0000256" key="1">
    <source>
        <dbReference type="ARBA" id="ARBA00010617"/>
    </source>
</evidence>
<comment type="similarity">
    <text evidence="1 7">Belongs to the cytochrome P450 family.</text>
</comment>
<sequence>MSDLKQLPEVPSIDFFTHAGGILNNPLPFHQKNFNKLGDTFRLNLGFGNSVVFSRDPEFAIYALRNNQKNFRKTEIQTKDLAKYVGHGLLTSEGDEWKFQRKLIQPAFYRKNLYTLLDFMVEAIDKELERIEVDKTIDIFPIFNDLAFKVVVKSLFSDAINSEEIARLQFITEETQKMLVKELRQPYKKWWFTLSGQLKRNLGLSQDARDLLSGIIKRRRDSKQEGKDLLDMLMGLSYEDGSKMNEEQLIDEILILFIAGHETTSNALSFTIQLIGQKDKVQEKLFSEIKDLEEKSLFEVLKESKYTQHVIEESMRLFPPVYFIDRQNIEDDSFKGFEIPKNTTLLFSVHQIHRNAKNWDNPTDFNPDRFAKTRSVTDFYIPFGAGPRKCIGNNFAMYEITLALHQLLKKFKIEEVKPEIEIQPLISLKPKNAFVKFSKR</sequence>
<dbReference type="InterPro" id="IPR002401">
    <property type="entry name" value="Cyt_P450_E_grp-I"/>
</dbReference>
<keyword evidence="9" id="KW-1185">Reference proteome</keyword>
<dbReference type="PROSITE" id="PS00086">
    <property type="entry name" value="CYTOCHROME_P450"/>
    <property type="match status" value="1"/>
</dbReference>